<proteinExistence type="predicted"/>
<feature type="domain" description="LysM" evidence="2">
    <location>
        <begin position="119"/>
        <end position="166"/>
    </location>
</feature>
<dbReference type="RefSeq" id="XP_008781263.2">
    <property type="nucleotide sequence ID" value="XM_008783041.4"/>
</dbReference>
<evidence type="ECO:0000259" key="2">
    <source>
        <dbReference type="PROSITE" id="PS51782"/>
    </source>
</evidence>
<dbReference type="CDD" id="cd00118">
    <property type="entry name" value="LysM"/>
    <property type="match status" value="2"/>
</dbReference>
<dbReference type="SMART" id="SM00257">
    <property type="entry name" value="LysM"/>
    <property type="match status" value="2"/>
</dbReference>
<evidence type="ECO:0000313" key="4">
    <source>
        <dbReference type="RefSeq" id="XP_008781263.2"/>
    </source>
</evidence>
<dbReference type="GeneID" id="103701084"/>
<keyword evidence="3" id="KW-1185">Reference proteome</keyword>
<evidence type="ECO:0000313" key="3">
    <source>
        <dbReference type="Proteomes" id="UP000228380"/>
    </source>
</evidence>
<dbReference type="OrthoDB" id="2107166at2759"/>
<feature type="signal peptide" evidence="1">
    <location>
        <begin position="1"/>
        <end position="24"/>
    </location>
</feature>
<reference evidence="4" key="2">
    <citation type="submission" date="2025-08" db="UniProtKB">
        <authorList>
            <consortium name="RefSeq"/>
        </authorList>
    </citation>
    <scope>IDENTIFICATION</scope>
    <source>
        <tissue evidence="4">Young leaves</tissue>
    </source>
</reference>
<evidence type="ECO:0000256" key="1">
    <source>
        <dbReference type="SAM" id="SignalP"/>
    </source>
</evidence>
<sequence length="378" mass="39582">MRAVLPLRPLPFVLLLLLLLVADGSVPAAEEVPLAAPFTCNATAKASCQALLGYVPPNATTYAAIKSLFQVRSLRSLLGANGLPISTHSSAAVPAGSTVRVRFPCSCSHGTGVSARNHPVYKVKADDGLDAIARNVFNGFVTYQEIAAANNISDPNKIEVGQKLWIPLPCSCDPVDGAAVVHYAHVVAAGSSVDAIAAEFGTDVDVLLRLNGISDPKKLLAGQVLDVPLRACSSSISNTSIDRHLRLPNDSYALTANDCVLCSCSSSTWQLNCQPTQGISSSTCPAAKCGSLYLGNASSISACENTLCAYAGYTNTTKFTIHTNLTTLSLCNNGSAPQSQPSNSSAPGLGLQGLNWMELFITVHIGLLCFGFLWRGTN</sequence>
<feature type="domain" description="LysM" evidence="2">
    <location>
        <begin position="183"/>
        <end position="227"/>
    </location>
</feature>
<keyword evidence="1" id="KW-0732">Signal</keyword>
<dbReference type="InterPro" id="IPR018392">
    <property type="entry name" value="LysM"/>
</dbReference>
<feature type="chain" id="PRO_5034374224" evidence="1">
    <location>
        <begin position="25"/>
        <end position="378"/>
    </location>
</feature>
<organism evidence="3 4">
    <name type="scientific">Phoenix dactylifera</name>
    <name type="common">Date palm</name>
    <dbReference type="NCBI Taxonomy" id="42345"/>
    <lineage>
        <taxon>Eukaryota</taxon>
        <taxon>Viridiplantae</taxon>
        <taxon>Streptophyta</taxon>
        <taxon>Embryophyta</taxon>
        <taxon>Tracheophyta</taxon>
        <taxon>Spermatophyta</taxon>
        <taxon>Magnoliopsida</taxon>
        <taxon>Liliopsida</taxon>
        <taxon>Arecaceae</taxon>
        <taxon>Coryphoideae</taxon>
        <taxon>Phoeniceae</taxon>
        <taxon>Phoenix</taxon>
    </lineage>
</organism>
<name>A0A8B7BLZ2_PHODC</name>
<reference evidence="3" key="1">
    <citation type="journal article" date="2019" name="Nat. Commun.">
        <title>Genome-wide association mapping of date palm fruit traits.</title>
        <authorList>
            <person name="Hazzouri K.M."/>
            <person name="Gros-Balthazard M."/>
            <person name="Flowers J.M."/>
            <person name="Copetti D."/>
            <person name="Lemansour A."/>
            <person name="Lebrun M."/>
            <person name="Masmoudi K."/>
            <person name="Ferrand S."/>
            <person name="Dhar M.I."/>
            <person name="Fresquez Z.A."/>
            <person name="Rosas U."/>
            <person name="Zhang J."/>
            <person name="Talag J."/>
            <person name="Lee S."/>
            <person name="Kudrna D."/>
            <person name="Powell R.F."/>
            <person name="Leitch I.J."/>
            <person name="Krueger R.R."/>
            <person name="Wing R.A."/>
            <person name="Amiri K.M.A."/>
            <person name="Purugganan M.D."/>
        </authorList>
    </citation>
    <scope>NUCLEOTIDE SEQUENCE [LARGE SCALE GENOMIC DNA]</scope>
    <source>
        <strain evidence="3">cv. Khalas</strain>
    </source>
</reference>
<dbReference type="SUPFAM" id="SSF54106">
    <property type="entry name" value="LysM domain"/>
    <property type="match status" value="2"/>
</dbReference>
<dbReference type="PANTHER" id="PTHR33734:SF11">
    <property type="entry name" value="LYSM DOMAIN-CONTAINING GPI-ANCHORED PROTEIN 2"/>
    <property type="match status" value="1"/>
</dbReference>
<dbReference type="Proteomes" id="UP000228380">
    <property type="component" value="Chromosome 17"/>
</dbReference>
<dbReference type="InterPro" id="IPR036779">
    <property type="entry name" value="LysM_dom_sf"/>
</dbReference>
<accession>A0A8B7BLZ2</accession>
<dbReference type="AlphaFoldDB" id="A0A8B7BLZ2"/>
<protein>
    <submittedName>
        <fullName evidence="4">Chitin elicitor-binding protein</fullName>
    </submittedName>
</protein>
<dbReference type="PROSITE" id="PS51782">
    <property type="entry name" value="LYSM"/>
    <property type="match status" value="2"/>
</dbReference>
<gene>
    <name evidence="4" type="primary">LOC103701084</name>
</gene>
<dbReference type="Gene3D" id="3.10.350.10">
    <property type="entry name" value="LysM domain"/>
    <property type="match status" value="2"/>
</dbReference>
<dbReference type="KEGG" id="pda:103701084"/>
<dbReference type="Pfam" id="PF01476">
    <property type="entry name" value="LysM"/>
    <property type="match status" value="2"/>
</dbReference>
<dbReference type="PANTHER" id="PTHR33734">
    <property type="entry name" value="LYSM DOMAIN-CONTAINING GPI-ANCHORED PROTEIN 2"/>
    <property type="match status" value="1"/>
</dbReference>